<dbReference type="InterPro" id="IPR025662">
    <property type="entry name" value="Sigma_54_int_dom_ATP-bd_1"/>
</dbReference>
<dbReference type="SUPFAM" id="SSF52540">
    <property type="entry name" value="P-loop containing nucleoside triphosphate hydrolases"/>
    <property type="match status" value="1"/>
</dbReference>
<name>A0ABD3KW13_EUCGL</name>
<dbReference type="Proteomes" id="UP001634007">
    <property type="component" value="Unassembled WGS sequence"/>
</dbReference>
<dbReference type="SUPFAM" id="SSF52058">
    <property type="entry name" value="L domain-like"/>
    <property type="match status" value="1"/>
</dbReference>
<dbReference type="Gene3D" id="3.40.50.300">
    <property type="entry name" value="P-loop containing nucleotide triphosphate hydrolases"/>
    <property type="match status" value="1"/>
</dbReference>
<reference evidence="4 5" key="1">
    <citation type="submission" date="2024-11" db="EMBL/GenBank/DDBJ databases">
        <title>Chromosome-level genome assembly of Eucalyptus globulus Labill. provides insights into its genome evolution.</title>
        <authorList>
            <person name="Li X."/>
        </authorList>
    </citation>
    <scope>NUCLEOTIDE SEQUENCE [LARGE SCALE GENOMIC DNA]</scope>
    <source>
        <strain evidence="4">CL2024</strain>
        <tissue evidence="4">Fresh tender leaves</tissue>
    </source>
</reference>
<evidence type="ECO:0000259" key="3">
    <source>
        <dbReference type="SMART" id="SM00255"/>
    </source>
</evidence>
<dbReference type="InterPro" id="IPR044974">
    <property type="entry name" value="Disease_R_plants"/>
</dbReference>
<dbReference type="Pfam" id="PF23598">
    <property type="entry name" value="LRR_14"/>
    <property type="match status" value="1"/>
</dbReference>
<protein>
    <recommendedName>
        <fullName evidence="3">TIR domain-containing protein</fullName>
    </recommendedName>
</protein>
<feature type="domain" description="TIR" evidence="3">
    <location>
        <begin position="13"/>
        <end position="149"/>
    </location>
</feature>
<keyword evidence="2" id="KW-0611">Plant defense</keyword>
<dbReference type="AlphaFoldDB" id="A0ABD3KW13"/>
<evidence type="ECO:0000256" key="2">
    <source>
        <dbReference type="ARBA" id="ARBA00022821"/>
    </source>
</evidence>
<keyword evidence="1" id="KW-0677">Repeat</keyword>
<dbReference type="SMART" id="SM00255">
    <property type="entry name" value="TIR"/>
    <property type="match status" value="1"/>
</dbReference>
<comment type="caution">
    <text evidence="4">The sequence shown here is derived from an EMBL/GenBank/DDBJ whole genome shotgun (WGS) entry which is preliminary data.</text>
</comment>
<accession>A0ABD3KW13</accession>
<dbReference type="InterPro" id="IPR002182">
    <property type="entry name" value="NB-ARC"/>
</dbReference>
<dbReference type="PANTHER" id="PTHR11017">
    <property type="entry name" value="LEUCINE-RICH REPEAT-CONTAINING PROTEIN"/>
    <property type="match status" value="1"/>
</dbReference>
<dbReference type="GO" id="GO:0006952">
    <property type="term" value="P:defense response"/>
    <property type="evidence" value="ECO:0007669"/>
    <property type="project" value="UniProtKB-KW"/>
</dbReference>
<dbReference type="InterPro" id="IPR042197">
    <property type="entry name" value="Apaf_helical"/>
</dbReference>
<dbReference type="EMBL" id="JBJKBG010000005">
    <property type="protein sequence ID" value="KAL3739995.1"/>
    <property type="molecule type" value="Genomic_DNA"/>
</dbReference>
<dbReference type="InterPro" id="IPR027417">
    <property type="entry name" value="P-loop_NTPase"/>
</dbReference>
<dbReference type="Pfam" id="PF01582">
    <property type="entry name" value="TIR"/>
    <property type="match status" value="1"/>
</dbReference>
<evidence type="ECO:0000313" key="5">
    <source>
        <dbReference type="Proteomes" id="UP001634007"/>
    </source>
</evidence>
<proteinExistence type="predicted"/>
<evidence type="ECO:0000256" key="1">
    <source>
        <dbReference type="ARBA" id="ARBA00022737"/>
    </source>
</evidence>
<keyword evidence="5" id="KW-1185">Reference proteome</keyword>
<dbReference type="InterPro" id="IPR055414">
    <property type="entry name" value="LRR_R13L4/SHOC2-like"/>
</dbReference>
<dbReference type="PROSITE" id="PS00675">
    <property type="entry name" value="SIGMA54_INTERACT_1"/>
    <property type="match status" value="1"/>
</dbReference>
<dbReference type="InterPro" id="IPR000157">
    <property type="entry name" value="TIR_dom"/>
</dbReference>
<dbReference type="GO" id="GO:0051707">
    <property type="term" value="P:response to other organism"/>
    <property type="evidence" value="ECO:0007669"/>
    <property type="project" value="UniProtKB-ARBA"/>
</dbReference>
<dbReference type="Gene3D" id="3.80.10.10">
    <property type="entry name" value="Ribonuclease Inhibitor"/>
    <property type="match status" value="1"/>
</dbReference>
<dbReference type="InterPro" id="IPR032675">
    <property type="entry name" value="LRR_dom_sf"/>
</dbReference>
<sequence>MQMDVRDPMAVCNYRVFLSFRGPDTRHNLVEYLYDKLRRLGIVAFLDREEIQYGECIGSKIKEAIKRSDICVPIFSQDFASSPACLMEVTQMVESHKEIHPIFFFVEPCDVRHQRGTYGKSFAKHKSKNSYPESTIKKWEDSLNEIAHKKGLEFKKAALEAALKDGLEASLGENGVIKGPEFKKAALEAAVGGIKGRFYDDLFSGFRELEDFISELWKLLKIDEQGLAKNLVGIERDVPEMMRKLGFDYQNGQIVRERKMTVTGRWVLVVRGQSGVGKTTLAKEVYSKIRHLFEGCSFLENVRDNFEQKRAVSLQKKLIRDLKRGECPEVESSTEGTTVIKHLFQNNRVLIVLDDVDDFEQIEPLAKELTWFGPGSTIILTTTKEDVYKVRKSEEQDIFYEHEHEVKLMDEKHAFELFRECAFGKNDLLKDHEKMSKEIISAVDYLPFAIDFVGRSLYAESEKEWERTLGELKVKLIDKVKKRLLVNYELLSYEAKQVFLDIACFFTGVEKTMPCYMWAARGLGKGVEELKKKSFLKIKEEKEFWMQGQLISLGREIVEEENHDNPTKRSRLWDYKDVQKILREKKGIYRVISLRVASNFKRVDGEVFHHLSNLRFLELDKVDIEGNPDNILPNLEWLDWRGCQEKSKLFAFDMEDLVILNLSSSSVQLSLKDWEQLMEKARSLKVLNLKDCTWINASLEFPASRHLKCLILEGCLYLKPNETISNFENLVSLNMKHCKWVKYLPQALCSMKALKELLIDGTTIAKLQFEEGSLPALEVLSACECKALREVTDSIGLLKSLRKLALRSCNQLNTLPHVFGELILLQKMDLSYTSIDELPSCVKNCNKLQVLKMARTFLKRFPEAIEHLEELKELDFTNCRNLSGLCDVTRLISLKILRLKGTNNAEVFPRDKAQLSLHILEVDHDVTKQTQTSQKNSCVSKHKRKRDEE</sequence>
<organism evidence="4 5">
    <name type="scientific">Eucalyptus globulus</name>
    <name type="common">Tasmanian blue gum</name>
    <dbReference type="NCBI Taxonomy" id="34317"/>
    <lineage>
        <taxon>Eukaryota</taxon>
        <taxon>Viridiplantae</taxon>
        <taxon>Streptophyta</taxon>
        <taxon>Embryophyta</taxon>
        <taxon>Tracheophyta</taxon>
        <taxon>Spermatophyta</taxon>
        <taxon>Magnoliopsida</taxon>
        <taxon>eudicotyledons</taxon>
        <taxon>Gunneridae</taxon>
        <taxon>Pentapetalae</taxon>
        <taxon>rosids</taxon>
        <taxon>malvids</taxon>
        <taxon>Myrtales</taxon>
        <taxon>Myrtaceae</taxon>
        <taxon>Myrtoideae</taxon>
        <taxon>Eucalypteae</taxon>
        <taxon>Eucalyptus</taxon>
    </lineage>
</organism>
<gene>
    <name evidence="4" type="ORF">ACJRO7_021302</name>
</gene>
<dbReference type="Pfam" id="PF00931">
    <property type="entry name" value="NB-ARC"/>
    <property type="match status" value="1"/>
</dbReference>
<dbReference type="Gene3D" id="3.40.50.10140">
    <property type="entry name" value="Toll/interleukin-1 receptor homology (TIR) domain"/>
    <property type="match status" value="1"/>
</dbReference>
<dbReference type="InterPro" id="IPR035897">
    <property type="entry name" value="Toll_tir_struct_dom_sf"/>
</dbReference>
<dbReference type="PRINTS" id="PR00364">
    <property type="entry name" value="DISEASERSIST"/>
</dbReference>
<evidence type="ECO:0000313" key="4">
    <source>
        <dbReference type="EMBL" id="KAL3739995.1"/>
    </source>
</evidence>
<dbReference type="Gene3D" id="1.10.8.430">
    <property type="entry name" value="Helical domain of apoptotic protease-activating factors"/>
    <property type="match status" value="1"/>
</dbReference>
<dbReference type="SUPFAM" id="SSF52200">
    <property type="entry name" value="Toll/Interleukin receptor TIR domain"/>
    <property type="match status" value="1"/>
</dbReference>
<dbReference type="PANTHER" id="PTHR11017:SF570">
    <property type="entry name" value="DISEASE RESISTANCE PROTEIN (TIR-NBS CLASS)-RELATED"/>
    <property type="match status" value="1"/>
</dbReference>